<organism evidence="7 8">
    <name type="scientific">Heterodera trifolii</name>
    <dbReference type="NCBI Taxonomy" id="157864"/>
    <lineage>
        <taxon>Eukaryota</taxon>
        <taxon>Metazoa</taxon>
        <taxon>Ecdysozoa</taxon>
        <taxon>Nematoda</taxon>
        <taxon>Chromadorea</taxon>
        <taxon>Rhabditida</taxon>
        <taxon>Tylenchina</taxon>
        <taxon>Tylenchomorpha</taxon>
        <taxon>Tylenchoidea</taxon>
        <taxon>Heteroderidae</taxon>
        <taxon>Heteroderinae</taxon>
        <taxon>Heterodera</taxon>
    </lineage>
</organism>
<evidence type="ECO:0000256" key="2">
    <source>
        <dbReference type="ARBA" id="ARBA00022723"/>
    </source>
</evidence>
<keyword evidence="4" id="KW-0460">Magnesium</keyword>
<dbReference type="AlphaFoldDB" id="A0ABD2KIU6"/>
<keyword evidence="8" id="KW-1185">Reference proteome</keyword>
<comment type="similarity">
    <text evidence="1">Belongs to the 5'(3')-deoxyribonucleotidase family.</text>
</comment>
<dbReference type="Gene3D" id="3.40.50.1000">
    <property type="entry name" value="HAD superfamily/HAD-like"/>
    <property type="match status" value="1"/>
</dbReference>
<evidence type="ECO:0000256" key="6">
    <source>
        <dbReference type="SAM" id="MobiDB-lite"/>
    </source>
</evidence>
<dbReference type="Pfam" id="PF05761">
    <property type="entry name" value="5_nucleotid"/>
    <property type="match status" value="1"/>
</dbReference>
<dbReference type="NCBIfam" id="TIGR02244">
    <property type="entry name" value="HAD-IG-Ncltidse"/>
    <property type="match status" value="1"/>
</dbReference>
<dbReference type="PANTHER" id="PTHR12103:SF15">
    <property type="entry name" value="CYTOSOLIC PURINE 5'-NUCLEOTIDASE"/>
    <property type="match status" value="1"/>
</dbReference>
<dbReference type="InterPro" id="IPR008380">
    <property type="entry name" value="HAD-SF_hydro_IG_5-nucl"/>
</dbReference>
<feature type="region of interest" description="Disordered" evidence="6">
    <location>
        <begin position="524"/>
        <end position="639"/>
    </location>
</feature>
<evidence type="ECO:0000313" key="8">
    <source>
        <dbReference type="Proteomes" id="UP001620626"/>
    </source>
</evidence>
<reference evidence="7 8" key="1">
    <citation type="submission" date="2024-10" db="EMBL/GenBank/DDBJ databases">
        <authorList>
            <person name="Kim D."/>
        </authorList>
    </citation>
    <scope>NUCLEOTIDE SEQUENCE [LARGE SCALE GENOMIC DNA]</scope>
    <source>
        <strain evidence="7">BH-2024</strain>
    </source>
</reference>
<protein>
    <recommendedName>
        <fullName evidence="9">Cytosolic purine 5'-nucleotidase</fullName>
    </recommendedName>
</protein>
<dbReference type="CDD" id="cd07522">
    <property type="entry name" value="HAD_cN-II"/>
    <property type="match status" value="1"/>
</dbReference>
<keyword evidence="2" id="KW-0479">Metal-binding</keyword>
<evidence type="ECO:0000256" key="4">
    <source>
        <dbReference type="ARBA" id="ARBA00022842"/>
    </source>
</evidence>
<keyword evidence="3" id="KW-0378">Hydrolase</keyword>
<feature type="compositionally biased region" description="Low complexity" evidence="6">
    <location>
        <begin position="538"/>
        <end position="568"/>
    </location>
</feature>
<dbReference type="EMBL" id="JBICBT010000762">
    <property type="protein sequence ID" value="KAL3102369.1"/>
    <property type="molecule type" value="Genomic_DNA"/>
</dbReference>
<dbReference type="GO" id="GO:0046037">
    <property type="term" value="P:GMP metabolic process"/>
    <property type="evidence" value="ECO:0007669"/>
    <property type="project" value="UniProtKB-ARBA"/>
</dbReference>
<evidence type="ECO:0000256" key="5">
    <source>
        <dbReference type="SAM" id="Coils"/>
    </source>
</evidence>
<proteinExistence type="inferred from homology"/>
<evidence type="ECO:0000313" key="7">
    <source>
        <dbReference type="EMBL" id="KAL3102369.1"/>
    </source>
</evidence>
<feature type="compositionally biased region" description="Acidic residues" evidence="6">
    <location>
        <begin position="528"/>
        <end position="537"/>
    </location>
</feature>
<keyword evidence="5" id="KW-0175">Coiled coil</keyword>
<dbReference type="GO" id="GO:0016787">
    <property type="term" value="F:hydrolase activity"/>
    <property type="evidence" value="ECO:0007669"/>
    <property type="project" value="UniProtKB-KW"/>
</dbReference>
<evidence type="ECO:0000256" key="3">
    <source>
        <dbReference type="ARBA" id="ARBA00022801"/>
    </source>
</evidence>
<name>A0ABD2KIU6_9BILA</name>
<evidence type="ECO:0000256" key="1">
    <source>
        <dbReference type="ARBA" id="ARBA00009589"/>
    </source>
</evidence>
<evidence type="ECO:0008006" key="9">
    <source>
        <dbReference type="Google" id="ProtNLM"/>
    </source>
</evidence>
<dbReference type="GO" id="GO:0046872">
    <property type="term" value="F:metal ion binding"/>
    <property type="evidence" value="ECO:0007669"/>
    <property type="project" value="UniProtKB-KW"/>
</dbReference>
<accession>A0ABD2KIU6</accession>
<dbReference type="Proteomes" id="UP001620626">
    <property type="component" value="Unassembled WGS sequence"/>
</dbReference>
<dbReference type="FunFam" id="3.40.50.1000:FF:000021">
    <property type="entry name" value="NT5C2 isoform 1"/>
    <property type="match status" value="1"/>
</dbReference>
<dbReference type="InterPro" id="IPR023214">
    <property type="entry name" value="HAD_sf"/>
</dbReference>
<comment type="caution">
    <text evidence="7">The sequence shown here is derived from an EMBL/GenBank/DDBJ whole genome shotgun (WGS) entry which is preliminary data.</text>
</comment>
<dbReference type="PANTHER" id="PTHR12103">
    <property type="entry name" value="5'-NUCLEOTIDASE DOMAIN-CONTAINING"/>
    <property type="match status" value="1"/>
</dbReference>
<dbReference type="SUPFAM" id="SSF56784">
    <property type="entry name" value="HAD-like"/>
    <property type="match status" value="1"/>
</dbReference>
<feature type="coiled-coil region" evidence="5">
    <location>
        <begin position="377"/>
        <end position="404"/>
    </location>
</feature>
<gene>
    <name evidence="7" type="ORF">niasHT_029794</name>
</gene>
<sequence>MNSSAPINANPSMSVPFHLQKQISIINKREPEKRIFVNRTVRLEKIQLFGFDMDYTLAEYKSPIMEAETFKFCIDYLIRIGYPREIAEFEYDPMFSIRGLWFDIKFGNLLKVDGFGNILRASHGRRFLTWKEVEDCYPNKFVQLSERQIYVLNTLFNLPDAYLITRLVDFFDKFEQTPDRTGVRYGDVTMSYNAIYQDIRAAMDHVHGGISVGQLKKKILTRIGDFVEKDERIGVLLAQLRATGRKTFLLTNSDYEYTKGIMTFLLGPEWRSFFDMIIVDACKPLWFGEGTVFREVNTETGALKIGVPTNPLKKTGAVYSGGSCEAFRRLLNVRGKEVLYIGDHIFGDVLRSKKTKGWRTFLVVPELSRELAVWTGKRELFERLQQLESELAELYRNLDANTRDKPTEAVTGTVFKAIQEVTQSMEQQYGVFGSLFRSGTRTSFFASQVERYADLYAGSCFNLVHYPVFYFFRAPMALMPHESTVDHGAAIPDRGSRQNRDGGSAAGAAAAVAAAWSQQIMSTAPNDSIEEEEEDASSDSASAGATTTTATPASVGSSSPTAAGGVSSNLSASSITPAAAAAAANSESNDGGVGATSEENNNNGVVRQEVRSRSGTAGQSDVIVPKQAFVEGRQTDAMN</sequence>
<dbReference type="InterPro" id="IPR036412">
    <property type="entry name" value="HAD-like_sf"/>
</dbReference>